<dbReference type="SMART" id="SM00822">
    <property type="entry name" value="PKS_KR"/>
    <property type="match status" value="1"/>
</dbReference>
<protein>
    <recommendedName>
        <fullName evidence="3">Ketoreductase domain-containing protein</fullName>
    </recommendedName>
</protein>
<evidence type="ECO:0000259" key="3">
    <source>
        <dbReference type="SMART" id="SM00822"/>
    </source>
</evidence>
<dbReference type="PANTHER" id="PTHR43975">
    <property type="entry name" value="ZGC:101858"/>
    <property type="match status" value="1"/>
</dbReference>
<dbReference type="SUPFAM" id="SSF51735">
    <property type="entry name" value="NAD(P)-binding Rossmann-fold domains"/>
    <property type="match status" value="1"/>
</dbReference>
<dbReference type="InterPro" id="IPR036291">
    <property type="entry name" value="NAD(P)-bd_dom_sf"/>
</dbReference>
<feature type="domain" description="Ketoreductase" evidence="3">
    <location>
        <begin position="43"/>
        <end position="222"/>
    </location>
</feature>
<dbReference type="EMBL" id="JAQQWM010000006">
    <property type="protein sequence ID" value="KAK8060540.1"/>
    <property type="molecule type" value="Genomic_DNA"/>
</dbReference>
<dbReference type="PRINTS" id="PR00081">
    <property type="entry name" value="GDHRDH"/>
</dbReference>
<evidence type="ECO:0000256" key="1">
    <source>
        <dbReference type="ARBA" id="ARBA00023002"/>
    </source>
</evidence>
<evidence type="ECO:0000313" key="4">
    <source>
        <dbReference type="EMBL" id="KAK8060540.1"/>
    </source>
</evidence>
<dbReference type="PANTHER" id="PTHR43975:SF2">
    <property type="entry name" value="EG:BACR7A4.14 PROTEIN-RELATED"/>
    <property type="match status" value="1"/>
</dbReference>
<proteinExistence type="inferred from homology"/>
<evidence type="ECO:0000313" key="5">
    <source>
        <dbReference type="Proteomes" id="UP001446871"/>
    </source>
</evidence>
<evidence type="ECO:0000256" key="2">
    <source>
        <dbReference type="RuleBase" id="RU000363"/>
    </source>
</evidence>
<dbReference type="InterPro" id="IPR057326">
    <property type="entry name" value="KR_dom"/>
</dbReference>
<dbReference type="PRINTS" id="PR00080">
    <property type="entry name" value="SDRFAMILY"/>
</dbReference>
<gene>
    <name evidence="4" type="ORF">PG996_010470</name>
</gene>
<dbReference type="InterPro" id="IPR002347">
    <property type="entry name" value="SDR_fam"/>
</dbReference>
<reference evidence="4 5" key="1">
    <citation type="submission" date="2023-01" db="EMBL/GenBank/DDBJ databases">
        <title>Analysis of 21 Apiospora genomes using comparative genomics revels a genus with tremendous synthesis potential of carbohydrate active enzymes and secondary metabolites.</title>
        <authorList>
            <person name="Sorensen T."/>
        </authorList>
    </citation>
    <scope>NUCLEOTIDE SEQUENCE [LARGE SCALE GENOMIC DNA]</scope>
    <source>
        <strain evidence="4 5">CBS 83171</strain>
    </source>
</reference>
<accession>A0ABR1UNN6</accession>
<comment type="caution">
    <text evidence="4">The sequence shown here is derived from an EMBL/GenBank/DDBJ whole genome shotgun (WGS) entry which is preliminary data.</text>
</comment>
<dbReference type="Gene3D" id="3.40.50.720">
    <property type="entry name" value="NAD(P)-binding Rossmann-like Domain"/>
    <property type="match status" value="1"/>
</dbReference>
<sequence length="294" mass="30954">MESTEGPDPHAFTAPFMLTKTMRREIYPAVDPSTNTSLSAKGKVVIVTGASGGIGFAIARAWALAGAKAVVLVGRRLEALEKAAKDLETTAATLLLTGDISALQDAEAIVKQAAAKFGRIDALVNAAGPMNVGPVGTIDPEAWWQNFEGGVRGKFNMIHAFIHATGGEGTVVNIASLGASFLMPGMSGYSSSMLAVVKLGECLDVEHPKLRVFTVHPGMVEAENGRGMVVDSLLPFSKDKAALTGGAYSLLGHAPRRLLAGWLEQHKDEITEKTLVKLGFLNAQLQVGGYPWSS</sequence>
<keyword evidence="5" id="KW-1185">Reference proteome</keyword>
<dbReference type="Pfam" id="PF00106">
    <property type="entry name" value="adh_short"/>
    <property type="match status" value="1"/>
</dbReference>
<dbReference type="Proteomes" id="UP001446871">
    <property type="component" value="Unassembled WGS sequence"/>
</dbReference>
<name>A0ABR1UNN6_9PEZI</name>
<organism evidence="4 5">
    <name type="scientific">Apiospora saccharicola</name>
    <dbReference type="NCBI Taxonomy" id="335842"/>
    <lineage>
        <taxon>Eukaryota</taxon>
        <taxon>Fungi</taxon>
        <taxon>Dikarya</taxon>
        <taxon>Ascomycota</taxon>
        <taxon>Pezizomycotina</taxon>
        <taxon>Sordariomycetes</taxon>
        <taxon>Xylariomycetidae</taxon>
        <taxon>Amphisphaeriales</taxon>
        <taxon>Apiosporaceae</taxon>
        <taxon>Apiospora</taxon>
    </lineage>
</organism>
<keyword evidence="1" id="KW-0560">Oxidoreductase</keyword>
<dbReference type="CDD" id="cd05233">
    <property type="entry name" value="SDR_c"/>
    <property type="match status" value="1"/>
</dbReference>
<comment type="similarity">
    <text evidence="2">Belongs to the short-chain dehydrogenases/reductases (SDR) family.</text>
</comment>